<protein>
    <submittedName>
        <fullName evidence="2">Uncharacterized protein</fullName>
    </submittedName>
</protein>
<feature type="compositionally biased region" description="Acidic residues" evidence="1">
    <location>
        <begin position="11"/>
        <end position="28"/>
    </location>
</feature>
<organism evidence="2 3">
    <name type="scientific">Ilex paraguariensis</name>
    <name type="common">yerba mate</name>
    <dbReference type="NCBI Taxonomy" id="185542"/>
    <lineage>
        <taxon>Eukaryota</taxon>
        <taxon>Viridiplantae</taxon>
        <taxon>Streptophyta</taxon>
        <taxon>Embryophyta</taxon>
        <taxon>Tracheophyta</taxon>
        <taxon>Spermatophyta</taxon>
        <taxon>Magnoliopsida</taxon>
        <taxon>eudicotyledons</taxon>
        <taxon>Gunneridae</taxon>
        <taxon>Pentapetalae</taxon>
        <taxon>asterids</taxon>
        <taxon>campanulids</taxon>
        <taxon>Aquifoliales</taxon>
        <taxon>Aquifoliaceae</taxon>
        <taxon>Ilex</taxon>
    </lineage>
</organism>
<proteinExistence type="predicted"/>
<feature type="compositionally biased region" description="Acidic residues" evidence="1">
    <location>
        <begin position="76"/>
        <end position="87"/>
    </location>
</feature>
<gene>
    <name evidence="2" type="ORF">ILEXP_LOCUS26441</name>
</gene>
<sequence>MKQSKDPFEVAFEEQDESPPDSPDELETENQAVQLPVNVQGDDDVNNSIRSANRLTSTIASIAVGTTAPANKTKEDDDEEEEENMDVELEKFPSSGDPDKTAKMQ</sequence>
<evidence type="ECO:0000313" key="2">
    <source>
        <dbReference type="EMBL" id="CAK9157871.1"/>
    </source>
</evidence>
<accession>A0ABC8SPK4</accession>
<dbReference type="Proteomes" id="UP001642360">
    <property type="component" value="Unassembled WGS sequence"/>
</dbReference>
<evidence type="ECO:0000256" key="1">
    <source>
        <dbReference type="SAM" id="MobiDB-lite"/>
    </source>
</evidence>
<evidence type="ECO:0000313" key="3">
    <source>
        <dbReference type="Proteomes" id="UP001642360"/>
    </source>
</evidence>
<keyword evidence="3" id="KW-1185">Reference proteome</keyword>
<feature type="region of interest" description="Disordered" evidence="1">
    <location>
        <begin position="63"/>
        <end position="105"/>
    </location>
</feature>
<name>A0ABC8SPK4_9AQUA</name>
<feature type="region of interest" description="Disordered" evidence="1">
    <location>
        <begin position="1"/>
        <end position="32"/>
    </location>
</feature>
<reference evidence="2 3" key="1">
    <citation type="submission" date="2024-02" db="EMBL/GenBank/DDBJ databases">
        <authorList>
            <person name="Vignale AGUSTIN F."/>
            <person name="Sosa J E."/>
            <person name="Modenutti C."/>
        </authorList>
    </citation>
    <scope>NUCLEOTIDE SEQUENCE [LARGE SCALE GENOMIC DNA]</scope>
</reference>
<dbReference type="EMBL" id="CAUOFW020003070">
    <property type="protein sequence ID" value="CAK9157871.1"/>
    <property type="molecule type" value="Genomic_DNA"/>
</dbReference>
<dbReference type="AlphaFoldDB" id="A0ABC8SPK4"/>
<comment type="caution">
    <text evidence="2">The sequence shown here is derived from an EMBL/GenBank/DDBJ whole genome shotgun (WGS) entry which is preliminary data.</text>
</comment>